<reference evidence="2" key="2">
    <citation type="submission" date="2023-11" db="UniProtKB">
        <authorList>
            <consortium name="WormBaseParasite"/>
        </authorList>
    </citation>
    <scope>IDENTIFICATION</scope>
</reference>
<dbReference type="WBParaSite" id="TREG1_19790.1">
    <property type="protein sequence ID" value="TREG1_19790.1"/>
    <property type="gene ID" value="TREG1_19790"/>
</dbReference>
<evidence type="ECO:0000313" key="1">
    <source>
        <dbReference type="Proteomes" id="UP000050795"/>
    </source>
</evidence>
<name>A0AA85J8R1_TRIRE</name>
<proteinExistence type="predicted"/>
<accession>A0AA85J8R1</accession>
<reference evidence="1" key="1">
    <citation type="submission" date="2022-06" db="EMBL/GenBank/DDBJ databases">
        <authorList>
            <person name="Berger JAMES D."/>
            <person name="Berger JAMES D."/>
        </authorList>
    </citation>
    <scope>NUCLEOTIDE SEQUENCE [LARGE SCALE GENOMIC DNA]</scope>
</reference>
<evidence type="ECO:0000313" key="2">
    <source>
        <dbReference type="WBParaSite" id="TREG1_19790.1"/>
    </source>
</evidence>
<organism evidence="1 2">
    <name type="scientific">Trichobilharzia regenti</name>
    <name type="common">Nasal bird schistosome</name>
    <dbReference type="NCBI Taxonomy" id="157069"/>
    <lineage>
        <taxon>Eukaryota</taxon>
        <taxon>Metazoa</taxon>
        <taxon>Spiralia</taxon>
        <taxon>Lophotrochozoa</taxon>
        <taxon>Platyhelminthes</taxon>
        <taxon>Trematoda</taxon>
        <taxon>Digenea</taxon>
        <taxon>Strigeidida</taxon>
        <taxon>Schistosomatoidea</taxon>
        <taxon>Schistosomatidae</taxon>
        <taxon>Trichobilharzia</taxon>
    </lineage>
</organism>
<keyword evidence="1" id="KW-1185">Reference proteome</keyword>
<dbReference type="Proteomes" id="UP000050795">
    <property type="component" value="Unassembled WGS sequence"/>
</dbReference>
<dbReference type="AlphaFoldDB" id="A0AA85J8R1"/>
<protein>
    <submittedName>
        <fullName evidence="2">Uncharacterized protein</fullName>
    </submittedName>
</protein>
<sequence>MALLSLHLTTSCTSSPLNGKLMQTGFFGTVRIVSQGLISLELMAVAASRCCYCSLACWLSSPPPSPPSMCSLGVLSSRSVCSSSSLIFVCNLCDIRHKSSEQFGSSLVFLLVQCIHHTWCGA</sequence>